<dbReference type="RefSeq" id="WP_189070844.1">
    <property type="nucleotide sequence ID" value="NZ_BMPE01000026.1"/>
</dbReference>
<accession>A0ABQ2FQV0</accession>
<dbReference type="EMBL" id="BMPE01000026">
    <property type="protein sequence ID" value="GGL17941.1"/>
    <property type="molecule type" value="Genomic_DNA"/>
</dbReference>
<dbReference type="SUPFAM" id="SSF51556">
    <property type="entry name" value="Metallo-dependent hydrolases"/>
    <property type="match status" value="1"/>
</dbReference>
<dbReference type="InterPro" id="IPR008257">
    <property type="entry name" value="Pept_M19"/>
</dbReference>
<dbReference type="PANTHER" id="PTHR10443:SF12">
    <property type="entry name" value="DIPEPTIDASE"/>
    <property type="match status" value="1"/>
</dbReference>
<reference evidence="2" key="1">
    <citation type="journal article" date="2019" name="Int. J. Syst. Evol. Microbiol.">
        <title>The Global Catalogue of Microorganisms (GCM) 10K type strain sequencing project: providing services to taxonomists for standard genome sequencing and annotation.</title>
        <authorList>
            <consortium name="The Broad Institute Genomics Platform"/>
            <consortium name="The Broad Institute Genome Sequencing Center for Infectious Disease"/>
            <person name="Wu L."/>
            <person name="Ma J."/>
        </authorList>
    </citation>
    <scope>NUCLEOTIDE SEQUENCE [LARGE SCALE GENOMIC DNA]</scope>
    <source>
        <strain evidence="2">JCM 19173</strain>
    </source>
</reference>
<comment type="caution">
    <text evidence="1">The sequence shown here is derived from an EMBL/GenBank/DDBJ whole genome shotgun (WGS) entry which is preliminary data.</text>
</comment>
<organism evidence="1 2">
    <name type="scientific">Deinococcus radiotolerans</name>
    <dbReference type="NCBI Taxonomy" id="1309407"/>
    <lineage>
        <taxon>Bacteria</taxon>
        <taxon>Thermotogati</taxon>
        <taxon>Deinococcota</taxon>
        <taxon>Deinococci</taxon>
        <taxon>Deinococcales</taxon>
        <taxon>Deinococcaceae</taxon>
        <taxon>Deinococcus</taxon>
    </lineage>
</organism>
<dbReference type="PANTHER" id="PTHR10443">
    <property type="entry name" value="MICROSOMAL DIPEPTIDASE"/>
    <property type="match status" value="1"/>
</dbReference>
<dbReference type="Gene3D" id="3.20.20.140">
    <property type="entry name" value="Metal-dependent hydrolases"/>
    <property type="match status" value="1"/>
</dbReference>
<evidence type="ECO:0000313" key="1">
    <source>
        <dbReference type="EMBL" id="GGL17941.1"/>
    </source>
</evidence>
<protein>
    <submittedName>
        <fullName evidence="1">Peptidase</fullName>
    </submittedName>
</protein>
<evidence type="ECO:0000313" key="2">
    <source>
        <dbReference type="Proteomes" id="UP000604341"/>
    </source>
</evidence>
<dbReference type="Proteomes" id="UP000604341">
    <property type="component" value="Unassembled WGS sequence"/>
</dbReference>
<dbReference type="Pfam" id="PF01244">
    <property type="entry name" value="Peptidase_M19"/>
    <property type="match status" value="1"/>
</dbReference>
<keyword evidence="2" id="KW-1185">Reference proteome</keyword>
<dbReference type="PROSITE" id="PS51365">
    <property type="entry name" value="RENAL_DIPEPTIDASE_2"/>
    <property type="match status" value="1"/>
</dbReference>
<gene>
    <name evidence="1" type="ORF">GCM10010844_40970</name>
</gene>
<dbReference type="InterPro" id="IPR032466">
    <property type="entry name" value="Metal_Hydrolase"/>
</dbReference>
<name>A0ABQ2FQV0_9DEIO</name>
<proteinExistence type="predicted"/>
<sequence length="375" mass="40949">MTRPLPDFAAPDFTAPDPTAPLIVDAHLDLAWSSQANGRDLKRTVAEIRRAEGRTRDNVMLTLPDLARGNIALVFGTLYAQPASLSFAQDLVSAHPGGYTTPAEARAQATAQLEQYLRWEEGGHLRLIRHLPDLDDHLRRWPQDAVPGVVLTIEGADPILAPDEFDWWWRQGVRSVGLAWTGTRYAGGTGDPRGLTPPGRELLAAMRERGAMHDASHLAEEAFWEALDLTAPGALIASHSNARALLTSAGRADLPPDRHLSDDMIRAIGSRGGVIGLNLMNSFLDADWTLRDRAVPVRMRDQVARHWAHVAGLVGWHSVGIGSDLDAGAGREESPEELDNAADWPRLAGAVPEEHREAVLGGNWLRVLRAHLPRT</sequence>